<feature type="active site" description="Charge relay system; for autoendoproteolytic cleavage activity" evidence="12">
    <location>
        <position position="266"/>
    </location>
</feature>
<feature type="active site" description="Schiff-base intermediate with substrate; via pyruvic acid; for decarboxylase activity" evidence="12">
    <location>
        <position position="410"/>
    </location>
</feature>
<keyword evidence="11 12" id="KW-0670">Pyruvate</keyword>
<gene>
    <name evidence="14" type="primary">PSD</name>
    <name evidence="12" type="synonym">PSD2</name>
    <name evidence="14" type="ORF">TSPGSL018_21548</name>
</gene>
<dbReference type="GO" id="GO:0006646">
    <property type="term" value="P:phosphatidylethanolamine biosynthetic process"/>
    <property type="evidence" value="ECO:0007669"/>
    <property type="project" value="UniProtKB-UniRule"/>
</dbReference>
<keyword evidence="3 12" id="KW-0210">Decarboxylase</keyword>
<dbReference type="SMART" id="SM00054">
    <property type="entry name" value="EFh"/>
    <property type="match status" value="1"/>
</dbReference>
<feature type="chain" id="PRO_5030000464" description="Phosphatidylserine decarboxylase 2 beta chain" evidence="12">
    <location>
        <begin position="1"/>
        <end position="409"/>
    </location>
</feature>
<evidence type="ECO:0000256" key="1">
    <source>
        <dbReference type="ARBA" id="ARBA00005189"/>
    </source>
</evidence>
<evidence type="ECO:0000256" key="5">
    <source>
        <dbReference type="ARBA" id="ARBA00023098"/>
    </source>
</evidence>
<dbReference type="InterPro" id="IPR033177">
    <property type="entry name" value="PSD-B"/>
</dbReference>
<comment type="PTM">
    <text evidence="12">Is synthesized initially as an inactive proenzyme. Formation of the active enzyme involves a self-maturation process in which the active site pyruvoyl group is generated from an internal serine residue via an autocatalytic post-translational modification. Two non-identical subunits are generated from the proenzyme in this reaction, and the pyruvate is formed at the N-terminus of the alpha chain, which is derived from the carboxyl end of the proenzyme. The autoendoproteolytic cleavage occurs by a canonical serine protease mechanism, in which the side chain hydroxyl group of the serine supplies its oxygen atom to form the C-terminus of the beta chain, while the remainder of the serine residue undergoes an oxidative deamination to produce ammonia and the pyruvoyl prosthetic group on the alpha chain. During this reaction, the Ser that is part of the protease active site of the proenzyme becomes the pyruvoyl prosthetic group, which constitutes an essential element of the active site of the mature decarboxylase.</text>
</comment>
<keyword evidence="5 12" id="KW-0443">Lipid metabolism</keyword>
<dbReference type="Gene3D" id="1.10.238.10">
    <property type="entry name" value="EF-hand"/>
    <property type="match status" value="1"/>
</dbReference>
<evidence type="ECO:0000256" key="7">
    <source>
        <dbReference type="ARBA" id="ARBA00023145"/>
    </source>
</evidence>
<feature type="active site" description="Charge relay system; for autoendoproteolytic cleavage activity" evidence="12">
    <location>
        <position position="410"/>
    </location>
</feature>
<evidence type="ECO:0000256" key="4">
    <source>
        <dbReference type="ARBA" id="ARBA00022837"/>
    </source>
</evidence>
<evidence type="ECO:0000256" key="10">
    <source>
        <dbReference type="ARBA" id="ARBA00023264"/>
    </source>
</evidence>
<comment type="subunit">
    <text evidence="12">Heterodimer of a large membrane-associated beta subunit and a small pyruvoyl-containing alpha subunit.</text>
</comment>
<keyword evidence="7 12" id="KW-0865">Zymogen</keyword>
<dbReference type="GO" id="GO:0004609">
    <property type="term" value="F:phosphatidylserine decarboxylase activity"/>
    <property type="evidence" value="ECO:0007669"/>
    <property type="project" value="UniProtKB-UniRule"/>
</dbReference>
<evidence type="ECO:0000256" key="11">
    <source>
        <dbReference type="ARBA" id="ARBA00023317"/>
    </source>
</evidence>
<dbReference type="InterPro" id="IPR018247">
    <property type="entry name" value="EF_Hand_1_Ca_BS"/>
</dbReference>
<dbReference type="AlphaFoldDB" id="A0A061QR11"/>
<comment type="function">
    <text evidence="12">Catalyzes the formation of phosphatidylethanolamine (PtdEtn) from phosphatidylserine (PtdSer). Plays a central role in phospholipid metabolism and in the interorganelle trafficking of phosphatidylserine.</text>
</comment>
<dbReference type="InterPro" id="IPR033179">
    <property type="entry name" value="PSD_type2_pro"/>
</dbReference>
<sequence>MLQRDEFKMLMTAIGNQFSDSEIDEMFGRVDVNGDGSVSSSELAKYVTRSRQELGLRFLRQCPVTGTDLSGATDFASIVFVHLAMDDGTGESLQGGYKTADQANRSWMLKLSEWVTHPLGGSVGHLYKGNTYRAGGLNVGTAASHILVWDRDDGMIFEETISPHLVLAMRNLYQTPVGRAMLATGAPQIALRELTESKAKYMDSPASVKDIPHFIESFRGRINMDEAEKPLKAYGTFNEFFYRKLKPGSRPVAALDDPGVLVSAADCRLIVFNNVDDAMRLWIKGKNFSIRGLLADTEGTLFPQFDGGSLAVFRLAPQDYHRFHFPVSGTLKSIRPVPGHLYTVNPIAVNSIDVFTENKRAVCVVDTQAFGQVAIVCIGATMVGSIIFTAEEGKTYSKGDELGYFAFGGSTLVAVFPPNTAQFDDDLLQHSEKSLEALVKMGTRIGKSVA</sequence>
<dbReference type="HAMAP" id="MF_00663">
    <property type="entry name" value="PS_decarb_PSD_B_type2"/>
    <property type="match status" value="1"/>
</dbReference>
<dbReference type="UniPathway" id="UPA00558">
    <property type="reaction ID" value="UER00616"/>
</dbReference>
<dbReference type="SUPFAM" id="SSF47473">
    <property type="entry name" value="EF-hand"/>
    <property type="match status" value="1"/>
</dbReference>
<organism evidence="14">
    <name type="scientific">Tetraselmis sp. GSL018</name>
    <dbReference type="NCBI Taxonomy" id="582737"/>
    <lineage>
        <taxon>Eukaryota</taxon>
        <taxon>Viridiplantae</taxon>
        <taxon>Chlorophyta</taxon>
        <taxon>core chlorophytes</taxon>
        <taxon>Chlorodendrophyceae</taxon>
        <taxon>Chlorodendrales</taxon>
        <taxon>Chlorodendraceae</taxon>
        <taxon>Tetraselmis</taxon>
    </lineage>
</organism>
<proteinExistence type="inferred from homology"/>
<evidence type="ECO:0000259" key="13">
    <source>
        <dbReference type="PROSITE" id="PS50222"/>
    </source>
</evidence>
<evidence type="ECO:0000256" key="3">
    <source>
        <dbReference type="ARBA" id="ARBA00022793"/>
    </source>
</evidence>
<comment type="pathway">
    <text evidence="1">Lipid metabolism.</text>
</comment>
<evidence type="ECO:0000256" key="2">
    <source>
        <dbReference type="ARBA" id="ARBA00022516"/>
    </source>
</evidence>
<keyword evidence="6 12" id="KW-0472">Membrane</keyword>
<evidence type="ECO:0000256" key="8">
    <source>
        <dbReference type="ARBA" id="ARBA00023209"/>
    </source>
</evidence>
<dbReference type="InterPro" id="IPR011992">
    <property type="entry name" value="EF-hand-dom_pair"/>
</dbReference>
<comment type="catalytic activity">
    <reaction evidence="12">
        <text>a 1,2-diacyl-sn-glycero-3-phospho-L-serine + H(+) = a 1,2-diacyl-sn-glycero-3-phosphoethanolamine + CO2</text>
        <dbReference type="Rhea" id="RHEA:20828"/>
        <dbReference type="ChEBI" id="CHEBI:15378"/>
        <dbReference type="ChEBI" id="CHEBI:16526"/>
        <dbReference type="ChEBI" id="CHEBI:57262"/>
        <dbReference type="ChEBI" id="CHEBI:64612"/>
        <dbReference type="EC" id="4.1.1.65"/>
    </reaction>
</comment>
<evidence type="ECO:0000256" key="6">
    <source>
        <dbReference type="ARBA" id="ARBA00023136"/>
    </source>
</evidence>
<comment type="similarity">
    <text evidence="12">Belongs to the phosphatidylserine decarboxylase family. PSD-B subfamily. Eukaryotic type II sub-subfamily.</text>
</comment>
<dbReference type="PANTHER" id="PTHR10067:SF17">
    <property type="entry name" value="PHOSPHATIDYLSERINE DECARBOXYLASE PROENZYME 2"/>
    <property type="match status" value="1"/>
</dbReference>
<protein>
    <recommendedName>
        <fullName evidence="12">Phosphatidylserine decarboxylase proenzyme 2</fullName>
        <ecNumber evidence="12">4.1.1.65</ecNumber>
    </recommendedName>
    <component>
        <recommendedName>
            <fullName evidence="12">Phosphatidylserine decarboxylase 2 beta chain</fullName>
        </recommendedName>
    </component>
    <component>
        <recommendedName>
            <fullName evidence="12">Phosphatidylserine decarboxylase 2 alpha chain</fullName>
        </recommendedName>
    </component>
</protein>
<comment type="pathway">
    <text evidence="12">Phospholipid metabolism; phosphatidylethanolamine biosynthesis; phosphatidylethanolamine from CDP-diacylglycerol: step 2/2.</text>
</comment>
<evidence type="ECO:0000256" key="9">
    <source>
        <dbReference type="ARBA" id="ARBA00023239"/>
    </source>
</evidence>
<feature type="site" description="Cleavage (non-hydrolytic); by autocatalysis" evidence="12">
    <location>
        <begin position="409"/>
        <end position="410"/>
    </location>
</feature>
<dbReference type="PROSITE" id="PS00018">
    <property type="entry name" value="EF_HAND_1"/>
    <property type="match status" value="1"/>
</dbReference>
<reference evidence="14" key="1">
    <citation type="submission" date="2014-05" db="EMBL/GenBank/DDBJ databases">
        <title>The transcriptome of the halophilic microalga Tetraselmis sp. GSL018 isolated from the Great Salt Lake, Utah.</title>
        <authorList>
            <person name="Jinkerson R.E."/>
            <person name="D'Adamo S."/>
            <person name="Posewitz M.C."/>
        </authorList>
    </citation>
    <scope>NUCLEOTIDE SEQUENCE</scope>
    <source>
        <strain evidence="14">GSL018</strain>
    </source>
</reference>
<dbReference type="EMBL" id="GBEZ01023836">
    <property type="protein sequence ID" value="JAC63087.1"/>
    <property type="molecule type" value="Transcribed_RNA"/>
</dbReference>
<dbReference type="CDD" id="cd00051">
    <property type="entry name" value="EFh"/>
    <property type="match status" value="1"/>
</dbReference>
<evidence type="ECO:0000313" key="14">
    <source>
        <dbReference type="EMBL" id="JAC63087.1"/>
    </source>
</evidence>
<comment type="cofactor">
    <cofactor evidence="12">
        <name>pyruvate</name>
        <dbReference type="ChEBI" id="CHEBI:15361"/>
    </cofactor>
    <text evidence="12">Binds 1 pyruvoyl group covalently per subunit.</text>
</comment>
<dbReference type="PANTHER" id="PTHR10067">
    <property type="entry name" value="PHOSPHATIDYLSERINE DECARBOXYLASE"/>
    <property type="match status" value="1"/>
</dbReference>
<feature type="active site" description="Charge relay system; for autoendoproteolytic cleavage activity" evidence="12">
    <location>
        <position position="324"/>
    </location>
</feature>
<dbReference type="InterPro" id="IPR003817">
    <property type="entry name" value="PS_Dcarbxylase"/>
</dbReference>
<dbReference type="GO" id="GO:0016540">
    <property type="term" value="P:protein autoprocessing"/>
    <property type="evidence" value="ECO:0007669"/>
    <property type="project" value="UniProtKB-UniRule"/>
</dbReference>
<feature type="domain" description="EF-hand" evidence="13">
    <location>
        <begin position="18"/>
        <end position="53"/>
    </location>
</feature>
<dbReference type="InterPro" id="IPR002048">
    <property type="entry name" value="EF_hand_dom"/>
</dbReference>
<feature type="chain" id="PRO_5030000465" description="Phosphatidylserine decarboxylase 2 alpha chain" evidence="12">
    <location>
        <begin position="410"/>
        <end position="450"/>
    </location>
</feature>
<keyword evidence="8 12" id="KW-0594">Phospholipid biosynthesis</keyword>
<feature type="modified residue" description="Pyruvic acid (Ser); by autocatalysis" evidence="12">
    <location>
        <position position="410"/>
    </location>
</feature>
<dbReference type="PROSITE" id="PS50222">
    <property type="entry name" value="EF_HAND_2"/>
    <property type="match status" value="1"/>
</dbReference>
<name>A0A061QR11_9CHLO</name>
<keyword evidence="9 12" id="KW-0456">Lyase</keyword>
<evidence type="ECO:0000256" key="12">
    <source>
        <dbReference type="HAMAP-Rule" id="MF_03209"/>
    </source>
</evidence>
<keyword evidence="2 12" id="KW-0444">Lipid biosynthesis</keyword>
<dbReference type="Pfam" id="PF02666">
    <property type="entry name" value="PS_Dcarbxylase"/>
    <property type="match status" value="1"/>
</dbReference>
<keyword evidence="4" id="KW-0106">Calcium</keyword>
<accession>A0A061QR11</accession>
<dbReference type="GO" id="GO:0005509">
    <property type="term" value="F:calcium ion binding"/>
    <property type="evidence" value="ECO:0007669"/>
    <property type="project" value="InterPro"/>
</dbReference>
<keyword evidence="10 12" id="KW-1208">Phospholipid metabolism</keyword>
<dbReference type="EC" id="4.1.1.65" evidence="12"/>
<dbReference type="NCBIfam" id="TIGR00163">
    <property type="entry name" value="PS_decarb"/>
    <property type="match status" value="1"/>
</dbReference>